<dbReference type="OrthoDB" id="2666319at2"/>
<keyword evidence="2" id="KW-1185">Reference proteome</keyword>
<dbReference type="AlphaFoldDB" id="A0A147K8L7"/>
<gene>
    <name evidence="1" type="ORF">Q75_08075</name>
</gene>
<sequence length="92" mass="10832">MKKCEWCKRGPLDDIFETVFWELPDGSGAIEINLVPSTYCPYCSMKQLEEATTNEIEDQLLLIDREKLSSPLSFEELMSIPRFLKKNYFRFD</sequence>
<evidence type="ECO:0000313" key="2">
    <source>
        <dbReference type="Proteomes" id="UP000074108"/>
    </source>
</evidence>
<dbReference type="RefSeq" id="WP_059351027.1">
    <property type="nucleotide sequence ID" value="NZ_LDYG01000028.1"/>
</dbReference>
<dbReference type="PATRIC" id="fig|1150625.3.peg.1709"/>
<evidence type="ECO:0008006" key="3">
    <source>
        <dbReference type="Google" id="ProtNLM"/>
    </source>
</evidence>
<dbReference type="InterPro" id="IPR022453">
    <property type="entry name" value="Znf_MqsA-type"/>
</dbReference>
<dbReference type="InterPro" id="IPR022451">
    <property type="entry name" value="CHP03829_YokU"/>
</dbReference>
<comment type="caution">
    <text evidence="1">The sequence shown here is derived from an EMBL/GenBank/DDBJ whole genome shotgun (WGS) entry which is preliminary data.</text>
</comment>
<accession>A0A147K8L7</accession>
<dbReference type="EMBL" id="LDYG01000028">
    <property type="protein sequence ID" value="KUP06477.1"/>
    <property type="molecule type" value="Genomic_DNA"/>
</dbReference>
<dbReference type="CDD" id="cd12870">
    <property type="entry name" value="MqsA"/>
    <property type="match status" value="1"/>
</dbReference>
<reference evidence="1 2" key="1">
    <citation type="journal article" date="2016" name="Front. Microbiol.">
        <title>Microevolution Analysis of Bacillus coahuilensis Unveils Differences in Phosphorus Acquisition Strategies and Their Regulation.</title>
        <authorList>
            <person name="Gomez-Lunar Z."/>
            <person name="Hernandez-Gonzalez I."/>
            <person name="Rodriguez-Torres M.D."/>
            <person name="Souza V."/>
            <person name="Olmedo-Alvarez G."/>
        </authorList>
    </citation>
    <scope>NUCLEOTIDE SEQUENCE [LARGE SCALE GENOMIC DNA]</scope>
    <source>
        <strain evidence="2">p1.1.43</strain>
    </source>
</reference>
<name>A0A147K8L7_9BACI</name>
<dbReference type="NCBIfam" id="TIGR03829">
    <property type="entry name" value="YokU_near_AblA"/>
    <property type="match status" value="1"/>
</dbReference>
<dbReference type="STRING" id="1150625.Q75_08075"/>
<dbReference type="Proteomes" id="UP000074108">
    <property type="component" value="Unassembled WGS sequence"/>
</dbReference>
<dbReference type="NCBIfam" id="TIGR03831">
    <property type="entry name" value="YgiT_finger"/>
    <property type="match status" value="1"/>
</dbReference>
<protein>
    <recommendedName>
        <fullName evidence="3">YokU family protein</fullName>
    </recommendedName>
</protein>
<evidence type="ECO:0000313" key="1">
    <source>
        <dbReference type="EMBL" id="KUP06477.1"/>
    </source>
</evidence>
<proteinExistence type="predicted"/>
<organism evidence="1 2">
    <name type="scientific">Bacillus coahuilensis p1.1.43</name>
    <dbReference type="NCBI Taxonomy" id="1150625"/>
    <lineage>
        <taxon>Bacteria</taxon>
        <taxon>Bacillati</taxon>
        <taxon>Bacillota</taxon>
        <taxon>Bacilli</taxon>
        <taxon>Bacillales</taxon>
        <taxon>Bacillaceae</taxon>
        <taxon>Bacillus</taxon>
    </lineage>
</organism>
<dbReference type="Pfam" id="PF14122">
    <property type="entry name" value="YokU"/>
    <property type="match status" value="1"/>
</dbReference>